<dbReference type="EMBL" id="JANPWB010000006">
    <property type="protein sequence ID" value="KAJ1176158.1"/>
    <property type="molecule type" value="Genomic_DNA"/>
</dbReference>
<evidence type="ECO:0000313" key="2">
    <source>
        <dbReference type="EMBL" id="KAJ1176158.1"/>
    </source>
</evidence>
<proteinExistence type="predicted"/>
<accession>A0AAV7TIB6</accession>
<keyword evidence="3" id="KW-1185">Reference proteome</keyword>
<dbReference type="AlphaFoldDB" id="A0AAV7TIB6"/>
<protein>
    <submittedName>
        <fullName evidence="2">Uncharacterized protein</fullName>
    </submittedName>
</protein>
<organism evidence="2 3">
    <name type="scientific">Pleurodeles waltl</name>
    <name type="common">Iberian ribbed newt</name>
    <dbReference type="NCBI Taxonomy" id="8319"/>
    <lineage>
        <taxon>Eukaryota</taxon>
        <taxon>Metazoa</taxon>
        <taxon>Chordata</taxon>
        <taxon>Craniata</taxon>
        <taxon>Vertebrata</taxon>
        <taxon>Euteleostomi</taxon>
        <taxon>Amphibia</taxon>
        <taxon>Batrachia</taxon>
        <taxon>Caudata</taxon>
        <taxon>Salamandroidea</taxon>
        <taxon>Salamandridae</taxon>
        <taxon>Pleurodelinae</taxon>
        <taxon>Pleurodeles</taxon>
    </lineage>
</organism>
<sequence>MRAASQEAEQPGLENGINSRHTHARNKHPPASPAGQGTHNRKRDPGTGNRLSPARAVPSTPQSILSEDRKKNRRNAGSPGLLKHSGIHSKSGYLSNYGIPPISPKEEELSVEVSGVRNGHHC</sequence>
<dbReference type="Proteomes" id="UP001066276">
    <property type="component" value="Chromosome 3_2"/>
</dbReference>
<name>A0AAV7TIB6_PLEWA</name>
<gene>
    <name evidence="2" type="ORF">NDU88_001441</name>
</gene>
<evidence type="ECO:0000256" key="1">
    <source>
        <dbReference type="SAM" id="MobiDB-lite"/>
    </source>
</evidence>
<feature type="region of interest" description="Disordered" evidence="1">
    <location>
        <begin position="1"/>
        <end position="122"/>
    </location>
</feature>
<evidence type="ECO:0000313" key="3">
    <source>
        <dbReference type="Proteomes" id="UP001066276"/>
    </source>
</evidence>
<comment type="caution">
    <text evidence="2">The sequence shown here is derived from an EMBL/GenBank/DDBJ whole genome shotgun (WGS) entry which is preliminary data.</text>
</comment>
<reference evidence="2" key="1">
    <citation type="journal article" date="2022" name="bioRxiv">
        <title>Sequencing and chromosome-scale assembly of the giantPleurodeles waltlgenome.</title>
        <authorList>
            <person name="Brown T."/>
            <person name="Elewa A."/>
            <person name="Iarovenko S."/>
            <person name="Subramanian E."/>
            <person name="Araus A.J."/>
            <person name="Petzold A."/>
            <person name="Susuki M."/>
            <person name="Suzuki K.-i.T."/>
            <person name="Hayashi T."/>
            <person name="Toyoda A."/>
            <person name="Oliveira C."/>
            <person name="Osipova E."/>
            <person name="Leigh N.D."/>
            <person name="Simon A."/>
            <person name="Yun M.H."/>
        </authorList>
    </citation>
    <scope>NUCLEOTIDE SEQUENCE</scope>
    <source>
        <strain evidence="2">20211129_DDA</strain>
        <tissue evidence="2">Liver</tissue>
    </source>
</reference>